<dbReference type="Gene3D" id="1.10.3720.10">
    <property type="entry name" value="MetI-like"/>
    <property type="match status" value="1"/>
</dbReference>
<evidence type="ECO:0000256" key="6">
    <source>
        <dbReference type="ARBA" id="ARBA00023136"/>
    </source>
</evidence>
<gene>
    <name evidence="9" type="primary">dppC_2</name>
    <name evidence="9" type="ORF">EHSB41UT_03251</name>
</gene>
<feature type="transmembrane region" description="Helical" evidence="7">
    <location>
        <begin position="169"/>
        <end position="187"/>
    </location>
</feature>
<dbReference type="InterPro" id="IPR035906">
    <property type="entry name" value="MetI-like_sf"/>
</dbReference>
<sequence length="316" mass="34641">MSSNTLAQAAETTKMQKFFKSNFWYSFTRDKVAIVSFTIFVILAGAALLAPVIAPTNPYDMAAIDIMDSELPPSWSEEGDERFLLGTDDQGRDLLSTILYGMRTSLTIGLCAVMLQMFLGVVIGLSSGYFGGRMDSFLMRMADIQLSFSTMMVAIIVLAVFQASFGSELYSKLAMLMLILVIGIAEWPQYARTIRASVLAEKKKEYVEAARVMGFGSGRIMFRHILPNCLSPILVISTVQIANAIISEAALSFLGLGMPVSQPSLGALISSGFEYIFSGSWWITVIPGIVLVVLVLVMNLLGDWLRDVMNPKLYKG</sequence>
<evidence type="ECO:0000313" key="10">
    <source>
        <dbReference type="Proteomes" id="UP000196573"/>
    </source>
</evidence>
<evidence type="ECO:0000256" key="7">
    <source>
        <dbReference type="RuleBase" id="RU363032"/>
    </source>
</evidence>
<keyword evidence="4 7" id="KW-0812">Transmembrane</keyword>
<dbReference type="InterPro" id="IPR025966">
    <property type="entry name" value="OppC_N"/>
</dbReference>
<reference evidence="9 10" key="1">
    <citation type="submission" date="2017-03" db="EMBL/GenBank/DDBJ databases">
        <authorList>
            <person name="Afonso C.L."/>
            <person name="Miller P.J."/>
            <person name="Scott M.A."/>
            <person name="Spackman E."/>
            <person name="Goraichik I."/>
            <person name="Dimitrov K.M."/>
            <person name="Suarez D.L."/>
            <person name="Swayne D.E."/>
        </authorList>
    </citation>
    <scope>NUCLEOTIDE SEQUENCE [LARGE SCALE GENOMIC DNA]</scope>
    <source>
        <strain evidence="9">SB41UT1</strain>
    </source>
</reference>
<evidence type="ECO:0000313" key="9">
    <source>
        <dbReference type="EMBL" id="SMA49429.1"/>
    </source>
</evidence>
<dbReference type="AlphaFoldDB" id="A0A1X7AMW6"/>
<evidence type="ECO:0000256" key="2">
    <source>
        <dbReference type="ARBA" id="ARBA00022448"/>
    </source>
</evidence>
<dbReference type="Proteomes" id="UP000196573">
    <property type="component" value="Unassembled WGS sequence"/>
</dbReference>
<dbReference type="PROSITE" id="PS50928">
    <property type="entry name" value="ABC_TM1"/>
    <property type="match status" value="1"/>
</dbReference>
<dbReference type="OrthoDB" id="9805884at2"/>
<proteinExistence type="inferred from homology"/>
<comment type="similarity">
    <text evidence="7">Belongs to the binding-protein-dependent transport system permease family.</text>
</comment>
<name>A0A1X7AMW6_9GAMM</name>
<dbReference type="CDD" id="cd06261">
    <property type="entry name" value="TM_PBP2"/>
    <property type="match status" value="1"/>
</dbReference>
<dbReference type="SUPFAM" id="SSF161098">
    <property type="entry name" value="MetI-like"/>
    <property type="match status" value="1"/>
</dbReference>
<dbReference type="Pfam" id="PF00528">
    <property type="entry name" value="BPD_transp_1"/>
    <property type="match status" value="1"/>
</dbReference>
<evidence type="ECO:0000256" key="4">
    <source>
        <dbReference type="ARBA" id="ARBA00022692"/>
    </source>
</evidence>
<keyword evidence="5 7" id="KW-1133">Transmembrane helix</keyword>
<protein>
    <submittedName>
        <fullName evidence="9">Dipeptide transport system permease protein DppC</fullName>
    </submittedName>
</protein>
<evidence type="ECO:0000256" key="5">
    <source>
        <dbReference type="ARBA" id="ARBA00022989"/>
    </source>
</evidence>
<feature type="transmembrane region" description="Helical" evidence="7">
    <location>
        <begin position="275"/>
        <end position="302"/>
    </location>
</feature>
<evidence type="ECO:0000256" key="3">
    <source>
        <dbReference type="ARBA" id="ARBA00022475"/>
    </source>
</evidence>
<feature type="transmembrane region" description="Helical" evidence="7">
    <location>
        <begin position="32"/>
        <end position="54"/>
    </location>
</feature>
<comment type="subcellular location">
    <subcellularLocation>
        <location evidence="1 7">Cell membrane</location>
        <topology evidence="1 7">Multi-pass membrane protein</topology>
    </subcellularLocation>
</comment>
<organism evidence="9 10">
    <name type="scientific">Parendozoicomonas haliclonae</name>
    <dbReference type="NCBI Taxonomy" id="1960125"/>
    <lineage>
        <taxon>Bacteria</taxon>
        <taxon>Pseudomonadati</taxon>
        <taxon>Pseudomonadota</taxon>
        <taxon>Gammaproteobacteria</taxon>
        <taxon>Oceanospirillales</taxon>
        <taxon>Endozoicomonadaceae</taxon>
        <taxon>Parendozoicomonas</taxon>
    </lineage>
</organism>
<evidence type="ECO:0000259" key="8">
    <source>
        <dbReference type="PROSITE" id="PS50928"/>
    </source>
</evidence>
<dbReference type="EMBL" id="FWPT01000007">
    <property type="protein sequence ID" value="SMA49429.1"/>
    <property type="molecule type" value="Genomic_DNA"/>
</dbReference>
<feature type="domain" description="ABC transmembrane type-1" evidence="8">
    <location>
        <begin position="102"/>
        <end position="302"/>
    </location>
</feature>
<evidence type="ECO:0000256" key="1">
    <source>
        <dbReference type="ARBA" id="ARBA00004651"/>
    </source>
</evidence>
<keyword evidence="2 7" id="KW-0813">Transport</keyword>
<dbReference type="InterPro" id="IPR000515">
    <property type="entry name" value="MetI-like"/>
</dbReference>
<accession>A0A1X7AMW6</accession>
<dbReference type="PANTHER" id="PTHR43386">
    <property type="entry name" value="OLIGOPEPTIDE TRANSPORT SYSTEM PERMEASE PROTEIN APPC"/>
    <property type="match status" value="1"/>
</dbReference>
<dbReference type="Pfam" id="PF12911">
    <property type="entry name" value="OppC_N"/>
    <property type="match status" value="1"/>
</dbReference>
<dbReference type="GO" id="GO:0005886">
    <property type="term" value="C:plasma membrane"/>
    <property type="evidence" value="ECO:0007669"/>
    <property type="project" value="UniProtKB-SubCell"/>
</dbReference>
<feature type="transmembrane region" description="Helical" evidence="7">
    <location>
        <begin position="106"/>
        <end position="132"/>
    </location>
</feature>
<dbReference type="GO" id="GO:0055085">
    <property type="term" value="P:transmembrane transport"/>
    <property type="evidence" value="ECO:0007669"/>
    <property type="project" value="InterPro"/>
</dbReference>
<dbReference type="PANTHER" id="PTHR43386:SF26">
    <property type="entry name" value="ABC TRANSPORTER PERMEASE PROTEIN"/>
    <property type="match status" value="1"/>
</dbReference>
<dbReference type="InterPro" id="IPR050366">
    <property type="entry name" value="BP-dependent_transpt_permease"/>
</dbReference>
<keyword evidence="3" id="KW-1003">Cell membrane</keyword>
<keyword evidence="6 7" id="KW-0472">Membrane</keyword>
<keyword evidence="10" id="KW-1185">Reference proteome</keyword>
<feature type="transmembrane region" description="Helical" evidence="7">
    <location>
        <begin position="229"/>
        <end position="255"/>
    </location>
</feature>
<feature type="transmembrane region" description="Helical" evidence="7">
    <location>
        <begin position="144"/>
        <end position="163"/>
    </location>
</feature>